<dbReference type="PANTHER" id="PTHR10039">
    <property type="entry name" value="AMELOGENIN"/>
    <property type="match status" value="1"/>
</dbReference>
<evidence type="ECO:0000256" key="2">
    <source>
        <dbReference type="SAM" id="MobiDB-lite"/>
    </source>
</evidence>
<evidence type="ECO:0000313" key="6">
    <source>
        <dbReference type="Proteomes" id="UP000293360"/>
    </source>
</evidence>
<organism evidence="5 6">
    <name type="scientific">Monosporascus ibericus</name>
    <dbReference type="NCBI Taxonomy" id="155417"/>
    <lineage>
        <taxon>Eukaryota</taxon>
        <taxon>Fungi</taxon>
        <taxon>Dikarya</taxon>
        <taxon>Ascomycota</taxon>
        <taxon>Pezizomycotina</taxon>
        <taxon>Sordariomycetes</taxon>
        <taxon>Xylariomycetidae</taxon>
        <taxon>Xylariales</taxon>
        <taxon>Xylariales incertae sedis</taxon>
        <taxon>Monosporascus</taxon>
    </lineage>
</organism>
<dbReference type="Pfam" id="PF17106">
    <property type="entry name" value="NACHT_sigma"/>
    <property type="match status" value="1"/>
</dbReference>
<evidence type="ECO:0000259" key="3">
    <source>
        <dbReference type="Pfam" id="PF17106"/>
    </source>
</evidence>
<evidence type="ECO:0000256" key="1">
    <source>
        <dbReference type="ARBA" id="ARBA00022737"/>
    </source>
</evidence>
<feature type="domain" description="Nephrocystin 3-like N-terminal" evidence="4">
    <location>
        <begin position="78"/>
        <end position="250"/>
    </location>
</feature>
<keyword evidence="6" id="KW-1185">Reference proteome</keyword>
<dbReference type="InterPro" id="IPR027417">
    <property type="entry name" value="P-loop_NTPase"/>
</dbReference>
<dbReference type="InterPro" id="IPR011990">
    <property type="entry name" value="TPR-like_helical_dom_sf"/>
</dbReference>
<dbReference type="OrthoDB" id="538223at2759"/>
<dbReference type="Pfam" id="PF24883">
    <property type="entry name" value="NPHP3_N"/>
    <property type="match status" value="1"/>
</dbReference>
<gene>
    <name evidence="5" type="ORF">DL764_005224</name>
</gene>
<dbReference type="Proteomes" id="UP000293360">
    <property type="component" value="Unassembled WGS sequence"/>
</dbReference>
<dbReference type="Gene3D" id="3.40.50.300">
    <property type="entry name" value="P-loop containing nucleotide triphosphate hydrolases"/>
    <property type="match status" value="1"/>
</dbReference>
<sequence>MGSVEGKYNHRGPGDQYNNPSTGTQNITNGDGPTYIAESIKFASPNAVDRAIPNLRVTNPQNDKTRIEHAKGGLHQDSCKWILAHPKFQEWRSSADSRLLWIKGHHGMGKTMLVVGVINELLSQPRASPESNDNSRPEILSYFFCERDDPRINNACAVLRGLVYLLAVQKPELIHHLRQSYEREGPDLFRDVNASIALSEILTKMLCDIKSAAVYLIVDAVNECEGLTSLLSYIENIASTCSHARWLVSSLNSKPDKVQGLLELELAPSIMSPAVNLYIDHKLRMLDPLKHNKTLQDTARARIREKANANFLWVSLACEELQGVDYARVQRVLAEAPDELLDMERRGRARMLLEHGYTQYMDFKKDPRKVVQRLEDAIKAYKKAYDAARSSRPQYDMGIIRAYISLAECHRELSHSRKLCPDAEAKMKQVNKADDYLQKAVLLAEKTEDKERLKRAKFDQAVLGARRALITMKQPGVVADAAVTRELEGTRDTLLMFRREYEIAGNKAAADWAKFWIGELDHAKLKAAQLRQT</sequence>
<reference evidence="5 6" key="1">
    <citation type="submission" date="2018-06" db="EMBL/GenBank/DDBJ databases">
        <title>Complete Genomes of Monosporascus.</title>
        <authorList>
            <person name="Robinson A.J."/>
            <person name="Natvig D.O."/>
        </authorList>
    </citation>
    <scope>NUCLEOTIDE SEQUENCE [LARGE SCALE GENOMIC DNA]</scope>
    <source>
        <strain evidence="5 6">CBS 110550</strain>
    </source>
</reference>
<dbReference type="InterPro" id="IPR056884">
    <property type="entry name" value="NPHP3-like_N"/>
</dbReference>
<keyword evidence="1" id="KW-0677">Repeat</keyword>
<dbReference type="EMBL" id="QJNU01000267">
    <property type="protein sequence ID" value="RYP03328.1"/>
    <property type="molecule type" value="Genomic_DNA"/>
</dbReference>
<protein>
    <recommendedName>
        <fullName evidence="7">NACHT domain-containing protein</fullName>
    </recommendedName>
</protein>
<dbReference type="InterPro" id="IPR031353">
    <property type="entry name" value="NACHT_sigma"/>
</dbReference>
<feature type="domain" description="NACHT-NTPase sigma" evidence="3">
    <location>
        <begin position="7"/>
        <end position="39"/>
    </location>
</feature>
<feature type="region of interest" description="Disordered" evidence="2">
    <location>
        <begin position="1"/>
        <end position="32"/>
    </location>
</feature>
<name>A0A4Q4TA17_9PEZI</name>
<comment type="caution">
    <text evidence="5">The sequence shown here is derived from an EMBL/GenBank/DDBJ whole genome shotgun (WGS) entry which is preliminary data.</text>
</comment>
<dbReference type="PANTHER" id="PTHR10039:SF14">
    <property type="entry name" value="NACHT DOMAIN-CONTAINING PROTEIN"/>
    <property type="match status" value="1"/>
</dbReference>
<accession>A0A4Q4TA17</accession>
<proteinExistence type="predicted"/>
<evidence type="ECO:0000259" key="4">
    <source>
        <dbReference type="Pfam" id="PF24883"/>
    </source>
</evidence>
<dbReference type="STRING" id="155417.A0A4Q4TA17"/>
<evidence type="ECO:0008006" key="7">
    <source>
        <dbReference type="Google" id="ProtNLM"/>
    </source>
</evidence>
<evidence type="ECO:0000313" key="5">
    <source>
        <dbReference type="EMBL" id="RYP03328.1"/>
    </source>
</evidence>
<dbReference type="Gene3D" id="1.25.40.10">
    <property type="entry name" value="Tetratricopeptide repeat domain"/>
    <property type="match status" value="1"/>
</dbReference>
<feature type="compositionally biased region" description="Polar residues" evidence="2">
    <location>
        <begin position="16"/>
        <end position="31"/>
    </location>
</feature>
<dbReference type="AlphaFoldDB" id="A0A4Q4TA17"/>